<organism evidence="2 3">
    <name type="scientific">Neolentinus lepideus HHB14362 ss-1</name>
    <dbReference type="NCBI Taxonomy" id="1314782"/>
    <lineage>
        <taxon>Eukaryota</taxon>
        <taxon>Fungi</taxon>
        <taxon>Dikarya</taxon>
        <taxon>Basidiomycota</taxon>
        <taxon>Agaricomycotina</taxon>
        <taxon>Agaricomycetes</taxon>
        <taxon>Gloeophyllales</taxon>
        <taxon>Gloeophyllaceae</taxon>
        <taxon>Neolentinus</taxon>
    </lineage>
</organism>
<feature type="compositionally biased region" description="Polar residues" evidence="1">
    <location>
        <begin position="170"/>
        <end position="182"/>
    </location>
</feature>
<dbReference type="InParanoid" id="A0A165P8T7"/>
<protein>
    <submittedName>
        <fullName evidence="2">Uncharacterized protein</fullName>
    </submittedName>
</protein>
<dbReference type="EMBL" id="KV425616">
    <property type="protein sequence ID" value="KZT20688.1"/>
    <property type="molecule type" value="Genomic_DNA"/>
</dbReference>
<gene>
    <name evidence="2" type="ORF">NEOLEDRAFT_828960</name>
</gene>
<feature type="compositionally biased region" description="Basic and acidic residues" evidence="1">
    <location>
        <begin position="183"/>
        <end position="197"/>
    </location>
</feature>
<keyword evidence="3" id="KW-1185">Reference proteome</keyword>
<feature type="region of interest" description="Disordered" evidence="1">
    <location>
        <begin position="145"/>
        <end position="297"/>
    </location>
</feature>
<accession>A0A165P8T7</accession>
<evidence type="ECO:0000256" key="1">
    <source>
        <dbReference type="SAM" id="MobiDB-lite"/>
    </source>
</evidence>
<feature type="compositionally biased region" description="Polar residues" evidence="1">
    <location>
        <begin position="45"/>
        <end position="64"/>
    </location>
</feature>
<dbReference type="Proteomes" id="UP000076761">
    <property type="component" value="Unassembled WGS sequence"/>
</dbReference>
<proteinExistence type="predicted"/>
<feature type="region of interest" description="Disordered" evidence="1">
    <location>
        <begin position="1"/>
        <end position="66"/>
    </location>
</feature>
<name>A0A165P8T7_9AGAM</name>
<sequence length="297" mass="31671">MIVPDIPVVEAKRTFPPPTLGTAGPSSIRLLQSDPSSWAMRDSNTHPISRSASPQPEPGSSVSKPVSDAILSTIPSESSIVAPAALAREESIGGARLLRREGSLVIPKVPVTPKSMPHPWRTPASGGFAAWAAKEARLVPYTVPASDIGGKEVPPETMTAKEGSKEEVIPNSSEGGDKTNNSEGKEKVIEADEERGKHVATSSGKHPSNREAVVQDIKGKGKETGSDETLENLADTSSGNARETIRDTGELATVADSHGSGRSRKRGRDKNEESQPASFPPQEEPSRRSSKRRRNRR</sequence>
<evidence type="ECO:0000313" key="2">
    <source>
        <dbReference type="EMBL" id="KZT20688.1"/>
    </source>
</evidence>
<reference evidence="2 3" key="1">
    <citation type="journal article" date="2016" name="Mol. Biol. Evol.">
        <title>Comparative Genomics of Early-Diverging Mushroom-Forming Fungi Provides Insights into the Origins of Lignocellulose Decay Capabilities.</title>
        <authorList>
            <person name="Nagy L.G."/>
            <person name="Riley R."/>
            <person name="Tritt A."/>
            <person name="Adam C."/>
            <person name="Daum C."/>
            <person name="Floudas D."/>
            <person name="Sun H."/>
            <person name="Yadav J.S."/>
            <person name="Pangilinan J."/>
            <person name="Larsson K.H."/>
            <person name="Matsuura K."/>
            <person name="Barry K."/>
            <person name="Labutti K."/>
            <person name="Kuo R."/>
            <person name="Ohm R.A."/>
            <person name="Bhattacharya S.S."/>
            <person name="Shirouzu T."/>
            <person name="Yoshinaga Y."/>
            <person name="Martin F.M."/>
            <person name="Grigoriev I.V."/>
            <person name="Hibbett D.S."/>
        </authorList>
    </citation>
    <scope>NUCLEOTIDE SEQUENCE [LARGE SCALE GENOMIC DNA]</scope>
    <source>
        <strain evidence="2 3">HHB14362 ss-1</strain>
    </source>
</reference>
<feature type="compositionally biased region" description="Basic residues" evidence="1">
    <location>
        <begin position="288"/>
        <end position="297"/>
    </location>
</feature>
<dbReference type="AlphaFoldDB" id="A0A165P8T7"/>
<evidence type="ECO:0000313" key="3">
    <source>
        <dbReference type="Proteomes" id="UP000076761"/>
    </source>
</evidence>